<accession>A0A8S5R5V8</accession>
<proteinExistence type="predicted"/>
<name>A0A8S5R5V8_9VIRU</name>
<organism evidence="1">
    <name type="scientific">virus sp. ctCsQ3</name>
    <dbReference type="NCBI Taxonomy" id="2826794"/>
    <lineage>
        <taxon>Viruses</taxon>
    </lineage>
</organism>
<reference evidence="1" key="1">
    <citation type="journal article" date="2021" name="Proc. Natl. Acad. Sci. U.S.A.">
        <title>A Catalog of Tens of Thousands of Viruses from Human Metagenomes Reveals Hidden Associations with Chronic Diseases.</title>
        <authorList>
            <person name="Tisza M.J."/>
            <person name="Buck C.B."/>
        </authorList>
    </citation>
    <scope>NUCLEOTIDE SEQUENCE</scope>
    <source>
        <strain evidence="1">CtCsQ3</strain>
    </source>
</reference>
<protein>
    <submittedName>
        <fullName evidence="1">Uncharacterized protein</fullName>
    </submittedName>
</protein>
<sequence length="70" mass="7895">MDRDCKNCVYHSSGSCSQWDCNFTTTNDVRNEAIDDTVKAIKKLHAFTILEEEEIDEMARLLKLKAGGNA</sequence>
<dbReference type="EMBL" id="BK015823">
    <property type="protein sequence ID" value="DAE26799.1"/>
    <property type="molecule type" value="Genomic_DNA"/>
</dbReference>
<evidence type="ECO:0000313" key="1">
    <source>
        <dbReference type="EMBL" id="DAE26799.1"/>
    </source>
</evidence>